<dbReference type="Proteomes" id="UP001168613">
    <property type="component" value="Unassembled WGS sequence"/>
</dbReference>
<comment type="caution">
    <text evidence="2">The sequence shown here is derived from an EMBL/GenBank/DDBJ whole genome shotgun (WGS) entry which is preliminary data.</text>
</comment>
<reference evidence="2" key="1">
    <citation type="submission" date="2021-11" db="EMBL/GenBank/DDBJ databases">
        <title>Draft genome sequence of Alcaligenes endophyticus type strain CCUG 75668T.</title>
        <authorList>
            <person name="Salva-Serra F."/>
            <person name="Duran R.E."/>
            <person name="Seeger M."/>
            <person name="Moore E.R.B."/>
            <person name="Jaen-Luchoro D."/>
        </authorList>
    </citation>
    <scope>NUCLEOTIDE SEQUENCE</scope>
    <source>
        <strain evidence="2">CCUG 75668</strain>
    </source>
</reference>
<proteinExistence type="predicted"/>
<organism evidence="2 3">
    <name type="scientific">Alcaligenes endophyticus</name>
    <dbReference type="NCBI Taxonomy" id="1929088"/>
    <lineage>
        <taxon>Bacteria</taxon>
        <taxon>Pseudomonadati</taxon>
        <taxon>Pseudomonadota</taxon>
        <taxon>Betaproteobacteria</taxon>
        <taxon>Burkholderiales</taxon>
        <taxon>Alcaligenaceae</taxon>
        <taxon>Alcaligenes</taxon>
    </lineage>
</organism>
<sequence length="125" mass="13021">MSARDAQRALAMIERARAKGRASDVVLSRPGTPGGYNPDTGRVEPGSDPATYAASGVKDGYKQADIDGTLVQQGDQRIYIPAQGFTRPESGETLTVDGAQCNVVGVSVIAPGATDILYIAQVRGL</sequence>
<accession>A0ABT8EIZ0</accession>
<dbReference type="EMBL" id="JAJHNU010000001">
    <property type="protein sequence ID" value="MDN4121256.1"/>
    <property type="molecule type" value="Genomic_DNA"/>
</dbReference>
<keyword evidence="3" id="KW-1185">Reference proteome</keyword>
<gene>
    <name evidence="2" type="ORF">LMS43_08150</name>
</gene>
<dbReference type="RefSeq" id="WP_266124878.1">
    <property type="nucleotide sequence ID" value="NZ_JAJHNU010000001.1"/>
</dbReference>
<protein>
    <submittedName>
        <fullName evidence="2">Uncharacterized protein</fullName>
    </submittedName>
</protein>
<evidence type="ECO:0000313" key="2">
    <source>
        <dbReference type="EMBL" id="MDN4121256.1"/>
    </source>
</evidence>
<evidence type="ECO:0000256" key="1">
    <source>
        <dbReference type="SAM" id="MobiDB-lite"/>
    </source>
</evidence>
<feature type="region of interest" description="Disordered" evidence="1">
    <location>
        <begin position="21"/>
        <end position="53"/>
    </location>
</feature>
<evidence type="ECO:0000313" key="3">
    <source>
        <dbReference type="Proteomes" id="UP001168613"/>
    </source>
</evidence>
<name>A0ABT8EIZ0_9BURK</name>